<dbReference type="FunFam" id="1.10.30.10:FF:000010">
    <property type="entry name" value="Capicua transcriptional repressor b"/>
    <property type="match status" value="1"/>
</dbReference>
<dbReference type="Pfam" id="PF25981">
    <property type="entry name" value="HTH_Cic_C"/>
    <property type="match status" value="1"/>
</dbReference>
<dbReference type="GO" id="GO:0000981">
    <property type="term" value="F:DNA-binding transcription factor activity, RNA polymerase II-specific"/>
    <property type="evidence" value="ECO:0007669"/>
    <property type="project" value="TreeGrafter"/>
</dbReference>
<evidence type="ECO:0000256" key="4">
    <source>
        <dbReference type="ARBA" id="ARBA00023125"/>
    </source>
</evidence>
<feature type="compositionally biased region" description="Polar residues" evidence="8">
    <location>
        <begin position="1773"/>
        <end position="1792"/>
    </location>
</feature>
<feature type="region of interest" description="Disordered" evidence="8">
    <location>
        <begin position="1468"/>
        <end position="1504"/>
    </location>
</feature>
<feature type="domain" description="HMG box" evidence="9">
    <location>
        <begin position="1117"/>
        <end position="1185"/>
    </location>
</feature>
<dbReference type="PANTHER" id="PTHR13059:SF13">
    <property type="entry name" value="PROTEIN CAPICUA HOMOLOG"/>
    <property type="match status" value="1"/>
</dbReference>
<feature type="region of interest" description="Disordered" evidence="8">
    <location>
        <begin position="1916"/>
        <end position="1971"/>
    </location>
</feature>
<dbReference type="Proteomes" id="UP001107558">
    <property type="component" value="Chromosome 1"/>
</dbReference>
<keyword evidence="4 7" id="KW-0238">DNA-binding</keyword>
<dbReference type="InterPro" id="IPR009071">
    <property type="entry name" value="HMG_box_dom"/>
</dbReference>
<feature type="compositionally biased region" description="Polar residues" evidence="8">
    <location>
        <begin position="699"/>
        <end position="722"/>
    </location>
</feature>
<keyword evidence="3" id="KW-0805">Transcription regulation</keyword>
<feature type="compositionally biased region" description="Basic and acidic residues" evidence="8">
    <location>
        <begin position="1410"/>
        <end position="1420"/>
    </location>
</feature>
<reference evidence="10" key="1">
    <citation type="submission" date="2021-03" db="EMBL/GenBank/DDBJ databases">
        <title>Chromosome level genome of the anhydrobiotic midge Polypedilum vanderplanki.</title>
        <authorList>
            <person name="Yoshida Y."/>
            <person name="Kikawada T."/>
            <person name="Gusev O."/>
        </authorList>
    </citation>
    <scope>NUCLEOTIDE SEQUENCE</scope>
    <source>
        <strain evidence="10">NIAS01</strain>
        <tissue evidence="10">Whole body or cell culture</tissue>
    </source>
</reference>
<proteinExistence type="predicted"/>
<dbReference type="InterPro" id="IPR036910">
    <property type="entry name" value="HMG_box_dom_sf"/>
</dbReference>
<feature type="compositionally biased region" description="Basic and acidic residues" evidence="8">
    <location>
        <begin position="1248"/>
        <end position="1259"/>
    </location>
</feature>
<feature type="region of interest" description="Disordered" evidence="8">
    <location>
        <begin position="985"/>
        <end position="1118"/>
    </location>
</feature>
<feature type="compositionally biased region" description="Low complexity" evidence="8">
    <location>
        <begin position="18"/>
        <end position="59"/>
    </location>
</feature>
<feature type="compositionally biased region" description="Low complexity" evidence="8">
    <location>
        <begin position="1042"/>
        <end position="1059"/>
    </location>
</feature>
<feature type="region of interest" description="Disordered" evidence="8">
    <location>
        <begin position="1"/>
        <end position="72"/>
    </location>
</feature>
<feature type="region of interest" description="Disordered" evidence="8">
    <location>
        <begin position="1862"/>
        <end position="1882"/>
    </location>
</feature>
<dbReference type="PANTHER" id="PTHR13059">
    <property type="entry name" value="HMG-BOX TRANSCRIPTION FACTOR BBX"/>
    <property type="match status" value="1"/>
</dbReference>
<keyword evidence="6 7" id="KW-0539">Nucleus</keyword>
<keyword evidence="5" id="KW-0804">Transcription</keyword>
<keyword evidence="1" id="KW-0678">Repressor</keyword>
<feature type="compositionally biased region" description="Low complexity" evidence="8">
    <location>
        <begin position="611"/>
        <end position="627"/>
    </location>
</feature>
<feature type="compositionally biased region" description="Polar residues" evidence="8">
    <location>
        <begin position="1917"/>
        <end position="1934"/>
    </location>
</feature>
<feature type="compositionally biased region" description="Low complexity" evidence="8">
    <location>
        <begin position="887"/>
        <end position="896"/>
    </location>
</feature>
<feature type="compositionally biased region" description="Polar residues" evidence="8">
    <location>
        <begin position="998"/>
        <end position="1009"/>
    </location>
</feature>
<feature type="region of interest" description="Disordered" evidence="8">
    <location>
        <begin position="2007"/>
        <end position="2030"/>
    </location>
</feature>
<evidence type="ECO:0000256" key="8">
    <source>
        <dbReference type="SAM" id="MobiDB-lite"/>
    </source>
</evidence>
<feature type="region of interest" description="Disordered" evidence="8">
    <location>
        <begin position="571"/>
        <end position="666"/>
    </location>
</feature>
<feature type="region of interest" description="Disordered" evidence="8">
    <location>
        <begin position="934"/>
        <end position="959"/>
    </location>
</feature>
<feature type="compositionally biased region" description="Polar residues" evidence="8">
    <location>
        <begin position="1398"/>
        <end position="1409"/>
    </location>
</feature>
<keyword evidence="11" id="KW-1185">Reference proteome</keyword>
<feature type="region of interest" description="Disordered" evidence="8">
    <location>
        <begin position="2090"/>
        <end position="2123"/>
    </location>
</feature>
<dbReference type="InterPro" id="IPR058606">
    <property type="entry name" value="HTH_Cic_C"/>
</dbReference>
<feature type="region of interest" description="Disordered" evidence="8">
    <location>
        <begin position="1762"/>
        <end position="1807"/>
    </location>
</feature>
<name>A0A9J6CF23_POLVA</name>
<dbReference type="InterPro" id="IPR032147">
    <property type="entry name" value="Cic_dom"/>
</dbReference>
<accession>A0A9J6CF23</accession>
<dbReference type="EMBL" id="JADBJN010000001">
    <property type="protein sequence ID" value="KAG5680684.1"/>
    <property type="molecule type" value="Genomic_DNA"/>
</dbReference>
<feature type="DNA-binding region" description="HMG box" evidence="7">
    <location>
        <begin position="1117"/>
        <end position="1185"/>
    </location>
</feature>
<evidence type="ECO:0000256" key="5">
    <source>
        <dbReference type="ARBA" id="ARBA00023163"/>
    </source>
</evidence>
<feature type="compositionally biased region" description="Low complexity" evidence="8">
    <location>
        <begin position="1940"/>
        <end position="1951"/>
    </location>
</feature>
<feature type="region of interest" description="Disordered" evidence="8">
    <location>
        <begin position="1396"/>
        <end position="1440"/>
    </location>
</feature>
<evidence type="ECO:0000259" key="9">
    <source>
        <dbReference type="PROSITE" id="PS50118"/>
    </source>
</evidence>
<feature type="compositionally biased region" description="Low complexity" evidence="8">
    <location>
        <begin position="166"/>
        <end position="177"/>
    </location>
</feature>
<feature type="region of interest" description="Disordered" evidence="8">
    <location>
        <begin position="1188"/>
        <end position="1271"/>
    </location>
</feature>
<dbReference type="InterPro" id="IPR052412">
    <property type="entry name" value="CC-Dev_Transcription_Reg"/>
</dbReference>
<feature type="compositionally biased region" description="Basic and acidic residues" evidence="8">
    <location>
        <begin position="1215"/>
        <end position="1228"/>
    </location>
</feature>
<feature type="region of interest" description="Disordered" evidence="8">
    <location>
        <begin position="873"/>
        <end position="900"/>
    </location>
</feature>
<feature type="region of interest" description="Disordered" evidence="8">
    <location>
        <begin position="155"/>
        <end position="177"/>
    </location>
</feature>
<dbReference type="PROSITE" id="PS50118">
    <property type="entry name" value="HMG_BOX_2"/>
    <property type="match status" value="1"/>
</dbReference>
<evidence type="ECO:0000256" key="7">
    <source>
        <dbReference type="PROSITE-ProRule" id="PRU00267"/>
    </source>
</evidence>
<feature type="region of interest" description="Disordered" evidence="8">
    <location>
        <begin position="688"/>
        <end position="746"/>
    </location>
</feature>
<evidence type="ECO:0000313" key="10">
    <source>
        <dbReference type="EMBL" id="KAG5680684.1"/>
    </source>
</evidence>
<feature type="compositionally biased region" description="Acidic residues" evidence="8">
    <location>
        <begin position="1018"/>
        <end position="1031"/>
    </location>
</feature>
<evidence type="ECO:0000256" key="2">
    <source>
        <dbReference type="ARBA" id="ARBA00022553"/>
    </source>
</evidence>
<dbReference type="GO" id="GO:0000977">
    <property type="term" value="F:RNA polymerase II transcription regulatory region sequence-specific DNA binding"/>
    <property type="evidence" value="ECO:0007669"/>
    <property type="project" value="TreeGrafter"/>
</dbReference>
<dbReference type="SUPFAM" id="SSF47095">
    <property type="entry name" value="HMG-box"/>
    <property type="match status" value="1"/>
</dbReference>
<feature type="compositionally biased region" description="Polar residues" evidence="8">
    <location>
        <begin position="1"/>
        <end position="17"/>
    </location>
</feature>
<gene>
    <name evidence="10" type="ORF">PVAND_010177</name>
</gene>
<comment type="caution">
    <text evidence="10">The sequence shown here is derived from an EMBL/GenBank/DDBJ whole genome shotgun (WGS) entry which is preliminary data.</text>
</comment>
<feature type="compositionally biased region" description="Basic and acidic residues" evidence="8">
    <location>
        <begin position="594"/>
        <end position="610"/>
    </location>
</feature>
<organism evidence="10 11">
    <name type="scientific">Polypedilum vanderplanki</name>
    <name type="common">Sleeping chironomid midge</name>
    <dbReference type="NCBI Taxonomy" id="319348"/>
    <lineage>
        <taxon>Eukaryota</taxon>
        <taxon>Metazoa</taxon>
        <taxon>Ecdysozoa</taxon>
        <taxon>Arthropoda</taxon>
        <taxon>Hexapoda</taxon>
        <taxon>Insecta</taxon>
        <taxon>Pterygota</taxon>
        <taxon>Neoptera</taxon>
        <taxon>Endopterygota</taxon>
        <taxon>Diptera</taxon>
        <taxon>Nematocera</taxon>
        <taxon>Chironomoidea</taxon>
        <taxon>Chironomidae</taxon>
        <taxon>Chironominae</taxon>
        <taxon>Polypedilum</taxon>
        <taxon>Polypedilum</taxon>
    </lineage>
</organism>
<dbReference type="Gene3D" id="1.10.30.10">
    <property type="entry name" value="High mobility group box domain"/>
    <property type="match status" value="1"/>
</dbReference>
<evidence type="ECO:0000256" key="6">
    <source>
        <dbReference type="ARBA" id="ARBA00023242"/>
    </source>
</evidence>
<dbReference type="InterPro" id="IPR058607">
    <property type="entry name" value="HMG-box_Cic-like"/>
</dbReference>
<dbReference type="SMART" id="SM00398">
    <property type="entry name" value="HMG"/>
    <property type="match status" value="1"/>
</dbReference>
<feature type="compositionally biased region" description="Polar residues" evidence="8">
    <location>
        <begin position="1085"/>
        <end position="1098"/>
    </location>
</feature>
<evidence type="ECO:0000256" key="3">
    <source>
        <dbReference type="ARBA" id="ARBA00023015"/>
    </source>
</evidence>
<feature type="compositionally biased region" description="Polar residues" evidence="8">
    <location>
        <begin position="635"/>
        <end position="648"/>
    </location>
</feature>
<dbReference type="Pfam" id="PF00505">
    <property type="entry name" value="HMG_box"/>
    <property type="match status" value="1"/>
</dbReference>
<feature type="compositionally biased region" description="Polar residues" evidence="8">
    <location>
        <begin position="1229"/>
        <end position="1242"/>
    </location>
</feature>
<dbReference type="Pfam" id="PF16090">
    <property type="entry name" value="DUF4819"/>
    <property type="match status" value="1"/>
</dbReference>
<feature type="compositionally biased region" description="Basic and acidic residues" evidence="8">
    <location>
        <begin position="723"/>
        <end position="733"/>
    </location>
</feature>
<sequence length="2123" mass="232999">MHVTAAQSTNLESVPVNQQQQQSSIVESHTTTTTLTESSSNSNNNNNSKNNNKKTTLSTGKKQEHGNLDDEIPASVISSIGTTTTNYQQHYIVVTNPSYSSSETFTPSTETVANSSNASLSYVDENVNSKAMIQQTVNVQAAPRLHPKKRKFDLSELEDDHPPPASSISSSTSTASSSTSNAYTIATASSSAVTSTQLPPTSTTVVYHRLPASDPNHNVNSQQFTHYIPTHHSSGSSNPQNVVTQVVKNTGEAQQFIKRHMTSYSPTTSNHMKAIVTSSQVVTAYQPSIEQQQQQAQQDSLVDLKEWCNQRVLAKRKDYYVPGVTRPTHYPNSVLVELDFPEGQQQLYQDIFATGKFDVIGDAPPTLNEIYVGRRICVRASISDLPTHVFIEGQVIEIINIPTKQFTIQTFSGEKKIVKRAELRLILPPWWEEISEQHETTSSSVVKVTQMGSIVKGEPQGQRVILINKPIDHSSMDTSGVPNIIYGAASSNSSIIKSNHSNTTRAYVQQRYEAPSIQLQQVVPTLQAHNEDYYRTTATSPFQSSSSGQIHENAITELPHGQNMTIVSASPLNEDAYRRHSSTRQYDDYESDDDLRREDISFTMDGEEKYSGSSKRSSMQSRGSTSSLIEHGSLTPRSQPATPRSQAATPHRFKKGDVVSTPNGIRKKFNGKQWRRLCSNETCTKESQRRGFCSRHLSQKGNALRSSTGPSHFSASRSSSKTQADEDTSRDSETSPNYRVAGKFDQDETDVANMLVSLSSSRSATPAFSSPTGHGSSPVINQSPIATTVGNRQNVFMPIGGGDIASHSENSSKYKNSTSSPIVGISLAQVIRPELVRPTQTQQQQHHVVNIQKTQLQTSSNVSQAANPVAIISQQQQQQPSLPPPVSMQQQQQQQSGTIGHATSVIRISPASGNQFQPFHPVIVDPTHLVPLLPPSTSSTAMSISNGTTGTNASNSNQIEQKPVQKNGINTGSIYQWHTLLPVINTAPPPATADNHHNTTQSQHGNDPSSGPAVIVNDDADMSGEDDDVFEEPVPPTKNSQQHSSGNGINHNHGQQQQQRSVIFQSGIGGADDQCSDNKTDNDAIPTNTKKGRSQSLSALHAGKDPSSPSCKKDPRIRRPMNAFMIFSKRHRAMVHQQHPNQDNRTVSKILGEWWYALKSDEKTKYHELASEVKEAHFKAHPEWKWCSKDRRKSSSSTKDSRGRMDSFDGADSYSDEKSPKTPADHLQQHQTSDVIPLTINNYEMDVNENKNDEGKTNEENNEQQQQQHEAMEIDLKCAEKVTDSDVESNAEDREKGIYQKDHMYGGDMTRKPKPINPLHQNETSLYSPMPIYPYNSPKNPVGVMPFQPKGGAFRSMPQSPKTCGIIQSSTPTIKAELDAKCLSANSTNNNNTIFNFPSVQSSNSSTGKAENDGALRKGDQVSNGGGSSAGNTLSKQHEGKNMDVTVTENIDVNVNVVASSINHTKISTSCCPSMSSSSSTNINNNSTNIQSSSNNSATTTTSNNYNNNINVISVCDNSDNNNRTNGNGIIITETHDSASYYDTIKLEENGTTAIIYETIVIENPSVTTTSTTQHGQEIVGYVSNSNNINNNNNKYITNKNHMTTILDSSTSISNNIINGGGVTSSGGSGGIIVLTGSLNDLLLNQNGHMITNTQLLCQNQISGNGSSNIKCLSDVKNQIQSIVLNLNSQSSAPTTDASGQMTLGNQQQSIMLAINSNQQDEYVMYQKPHQTTMKQPSAYVIQSSKVPTVYVQQTFDSTAHSLKIKDEPESPTVRNNLPATPKSNEAQSNDTDGNEHCETDENYSSENKQQFILAPTPAQLGKAPLQRRQNQIVNTSHSNVSEMTTFIDTNASLNVVPSALPTPTSAPYDDQAQMSPSVKNKSYKKIKTDNMDNVLRQVDFEKKFLILPQFKPEDCQSPSAISVPSSPRVFTQSYRKKQNQQQQQQQQPPQQSIPKSAVQTDDEQSDLGSAISSATPSFLMGNRFFGPDFNIDQLRYCVNAVLAAEDNSDRSPRTPKTPSQRSDANEKGHRKILEERRRLVMELFQQHGMFPSSQATNTFQIEHSNIFPNKQSLQLKIREVRQKYMAQPGFNTQQPYTPNEAFQNNTSSAEQQSQTTGVTAAQ</sequence>
<dbReference type="OrthoDB" id="10051111at2759"/>
<dbReference type="CDD" id="cd21990">
    <property type="entry name" value="HMG-box_CIC-like"/>
    <property type="match status" value="1"/>
</dbReference>
<evidence type="ECO:0000313" key="11">
    <source>
        <dbReference type="Proteomes" id="UP001107558"/>
    </source>
</evidence>
<feature type="compositionally biased region" description="Low complexity" evidence="8">
    <location>
        <begin position="943"/>
        <end position="957"/>
    </location>
</feature>
<protein>
    <recommendedName>
        <fullName evidence="9">HMG box domain-containing protein</fullName>
    </recommendedName>
</protein>
<keyword evidence="2" id="KW-0597">Phosphoprotein</keyword>
<dbReference type="GO" id="GO:0005634">
    <property type="term" value="C:nucleus"/>
    <property type="evidence" value="ECO:0007669"/>
    <property type="project" value="UniProtKB-UniRule"/>
</dbReference>
<evidence type="ECO:0000256" key="1">
    <source>
        <dbReference type="ARBA" id="ARBA00022491"/>
    </source>
</evidence>